<dbReference type="InterPro" id="IPR020471">
    <property type="entry name" value="AKR"/>
</dbReference>
<evidence type="ECO:0000256" key="2">
    <source>
        <dbReference type="ARBA" id="ARBA00022857"/>
    </source>
</evidence>
<comment type="similarity">
    <text evidence="1">Belongs to the aldo/keto reductase family.</text>
</comment>
<evidence type="ECO:0000259" key="4">
    <source>
        <dbReference type="Pfam" id="PF00248"/>
    </source>
</evidence>
<dbReference type="Pfam" id="PF00248">
    <property type="entry name" value="Aldo_ket_red"/>
    <property type="match status" value="1"/>
</dbReference>
<dbReference type="PANTHER" id="PTHR43827">
    <property type="entry name" value="2,5-DIKETO-D-GLUCONIC ACID REDUCTASE"/>
    <property type="match status" value="1"/>
</dbReference>
<name>A0ABP0EIM8_9ASCO</name>
<evidence type="ECO:0000313" key="6">
    <source>
        <dbReference type="Proteomes" id="UP001497600"/>
    </source>
</evidence>
<keyword evidence="6" id="KW-1185">Reference proteome</keyword>
<feature type="domain" description="NADP-dependent oxidoreductase" evidence="4">
    <location>
        <begin position="46"/>
        <end position="319"/>
    </location>
</feature>
<dbReference type="CDD" id="cd19120">
    <property type="entry name" value="AKR_AKR3C2-3"/>
    <property type="match status" value="1"/>
</dbReference>
<accession>A0ABP0EIM8</accession>
<dbReference type="Gene3D" id="3.20.20.100">
    <property type="entry name" value="NADP-dependent oxidoreductase domain"/>
    <property type="match status" value="1"/>
</dbReference>
<evidence type="ECO:0000256" key="3">
    <source>
        <dbReference type="ARBA" id="ARBA00023002"/>
    </source>
</evidence>
<protein>
    <submittedName>
        <fullName evidence="5">NADPH-dependent conjugated polyketone reductase C2</fullName>
    </submittedName>
</protein>
<dbReference type="InterPro" id="IPR023210">
    <property type="entry name" value="NADP_OxRdtase_dom"/>
</dbReference>
<dbReference type="InterPro" id="IPR044494">
    <property type="entry name" value="AKR3C2/3"/>
</dbReference>
<dbReference type="SUPFAM" id="SSF51430">
    <property type="entry name" value="NAD(P)-linked oxidoreductase"/>
    <property type="match status" value="1"/>
</dbReference>
<proteinExistence type="inferred from homology"/>
<gene>
    <name evidence="5" type="primary">cpr</name>
    <name evidence="5" type="ORF">CAAN4_F01200</name>
</gene>
<dbReference type="PANTHER" id="PTHR43827:SF3">
    <property type="entry name" value="NADP-DEPENDENT OXIDOREDUCTASE DOMAIN-CONTAINING PROTEIN"/>
    <property type="match status" value="1"/>
</dbReference>
<evidence type="ECO:0000256" key="1">
    <source>
        <dbReference type="ARBA" id="ARBA00007905"/>
    </source>
</evidence>
<organism evidence="5 6">
    <name type="scientific">[Candida] anglica</name>
    <dbReference type="NCBI Taxonomy" id="148631"/>
    <lineage>
        <taxon>Eukaryota</taxon>
        <taxon>Fungi</taxon>
        <taxon>Dikarya</taxon>
        <taxon>Ascomycota</taxon>
        <taxon>Saccharomycotina</taxon>
        <taxon>Pichiomycetes</taxon>
        <taxon>Debaryomycetaceae</taxon>
        <taxon>Kurtzmaniella</taxon>
    </lineage>
</organism>
<dbReference type="Proteomes" id="UP001497600">
    <property type="component" value="Chromosome F"/>
</dbReference>
<sequence>MYRFISSFKATQQLTRTQYLKMTNAFTTKSGKPLNIGTGTGTKWQWAKKGRPEDEQNEVHQDLVDQISLAIKTGFRHIDTAETYTTHPEVAAAVKVSGIPREDLWITTKYIPGSKVIGSTASSKGPIDTIDQALTTLDTEYLDLFLLHTPFFDPELSHGLTITSAWKEAIQAKKDGKVRHIGVSNFAIPHLEETYEAAEGNKEYYPEFNQLEFHPYLQNQSKDIIKYCQDNNILVEAFGPLTPLFRIKEGEKEVTDHPLTKLLPKLSEKYGKTDAQILLRYTLQKGILPITTSSKEQRIRESLEAYDFKLDEEDVKLIDDEGATYKFRGFFGKNYEQYE</sequence>
<dbReference type="InterPro" id="IPR036812">
    <property type="entry name" value="NAD(P)_OxRdtase_dom_sf"/>
</dbReference>
<evidence type="ECO:0000313" key="5">
    <source>
        <dbReference type="EMBL" id="CAK7911170.1"/>
    </source>
</evidence>
<keyword evidence="3" id="KW-0560">Oxidoreductase</keyword>
<keyword evidence="2" id="KW-0521">NADP</keyword>
<dbReference type="PRINTS" id="PR00069">
    <property type="entry name" value="ALDKETRDTASE"/>
</dbReference>
<reference evidence="5 6" key="1">
    <citation type="submission" date="2024-01" db="EMBL/GenBank/DDBJ databases">
        <authorList>
            <consortium name="Genoscope - CEA"/>
            <person name="William W."/>
        </authorList>
    </citation>
    <scope>NUCLEOTIDE SEQUENCE [LARGE SCALE GENOMIC DNA]</scope>
    <source>
        <strain evidence="5 6">29B2s-10</strain>
    </source>
</reference>
<dbReference type="EMBL" id="OZ004258">
    <property type="protein sequence ID" value="CAK7911170.1"/>
    <property type="molecule type" value="Genomic_DNA"/>
</dbReference>